<dbReference type="AlphaFoldDB" id="A0A4R1F3H1"/>
<dbReference type="OrthoDB" id="5796801at2"/>
<dbReference type="Pfam" id="PF07681">
    <property type="entry name" value="DoxX"/>
    <property type="match status" value="1"/>
</dbReference>
<sequence>MNTFAHWFIRIPFAATFIFHGAGKFANLSGSAEMMGMPVFLLALVAIAEVLAGVGAIVGGVASFPKKDLVTRLAGLAAAPVMLGAIFMFHFPRFSFVATEEFPMGGFEFQLLLLGVAINFILTGNKESADK</sequence>
<proteinExistence type="inferred from homology"/>
<evidence type="ECO:0000256" key="3">
    <source>
        <dbReference type="ARBA" id="ARBA00022475"/>
    </source>
</evidence>
<dbReference type="InterPro" id="IPR051907">
    <property type="entry name" value="DoxX-like_oxidoreductase"/>
</dbReference>
<feature type="transmembrane region" description="Helical" evidence="7">
    <location>
        <begin position="39"/>
        <end position="62"/>
    </location>
</feature>
<gene>
    <name evidence="8" type="ORF">EV695_0646</name>
</gene>
<keyword evidence="6 7" id="KW-0472">Membrane</keyword>
<organism evidence="8 9">
    <name type="scientific">Cocleimonas flava</name>
    <dbReference type="NCBI Taxonomy" id="634765"/>
    <lineage>
        <taxon>Bacteria</taxon>
        <taxon>Pseudomonadati</taxon>
        <taxon>Pseudomonadota</taxon>
        <taxon>Gammaproteobacteria</taxon>
        <taxon>Thiotrichales</taxon>
        <taxon>Thiotrichaceae</taxon>
        <taxon>Cocleimonas</taxon>
    </lineage>
</organism>
<name>A0A4R1F3H1_9GAMM</name>
<comment type="subcellular location">
    <subcellularLocation>
        <location evidence="1">Cell membrane</location>
        <topology evidence="1">Multi-pass membrane protein</topology>
    </subcellularLocation>
</comment>
<keyword evidence="3" id="KW-1003">Cell membrane</keyword>
<evidence type="ECO:0000256" key="6">
    <source>
        <dbReference type="ARBA" id="ARBA00023136"/>
    </source>
</evidence>
<dbReference type="InterPro" id="IPR032808">
    <property type="entry name" value="DoxX"/>
</dbReference>
<evidence type="ECO:0000256" key="2">
    <source>
        <dbReference type="ARBA" id="ARBA00006679"/>
    </source>
</evidence>
<accession>A0A4R1F3H1</accession>
<dbReference type="GO" id="GO:0005886">
    <property type="term" value="C:plasma membrane"/>
    <property type="evidence" value="ECO:0007669"/>
    <property type="project" value="UniProtKB-SubCell"/>
</dbReference>
<dbReference type="PANTHER" id="PTHR33452">
    <property type="entry name" value="OXIDOREDUCTASE CATD-RELATED"/>
    <property type="match status" value="1"/>
</dbReference>
<feature type="transmembrane region" description="Helical" evidence="7">
    <location>
        <begin position="102"/>
        <end position="122"/>
    </location>
</feature>
<keyword evidence="5 7" id="KW-1133">Transmembrane helix</keyword>
<reference evidence="8 9" key="1">
    <citation type="submission" date="2019-03" db="EMBL/GenBank/DDBJ databases">
        <title>Genomic Encyclopedia of Type Strains, Phase IV (KMG-IV): sequencing the most valuable type-strain genomes for metagenomic binning, comparative biology and taxonomic classification.</title>
        <authorList>
            <person name="Goeker M."/>
        </authorList>
    </citation>
    <scope>NUCLEOTIDE SEQUENCE [LARGE SCALE GENOMIC DNA]</scope>
    <source>
        <strain evidence="8 9">DSM 24830</strain>
    </source>
</reference>
<evidence type="ECO:0000256" key="7">
    <source>
        <dbReference type="SAM" id="Phobius"/>
    </source>
</evidence>
<comment type="caution">
    <text evidence="8">The sequence shown here is derived from an EMBL/GenBank/DDBJ whole genome shotgun (WGS) entry which is preliminary data.</text>
</comment>
<dbReference type="RefSeq" id="WP_131904461.1">
    <property type="nucleotide sequence ID" value="NZ_BAAAFU010000008.1"/>
</dbReference>
<dbReference type="PANTHER" id="PTHR33452:SF1">
    <property type="entry name" value="INNER MEMBRANE PROTEIN YPHA-RELATED"/>
    <property type="match status" value="1"/>
</dbReference>
<feature type="transmembrane region" description="Helical" evidence="7">
    <location>
        <begin position="69"/>
        <end position="90"/>
    </location>
</feature>
<feature type="transmembrane region" description="Helical" evidence="7">
    <location>
        <begin position="7"/>
        <end position="27"/>
    </location>
</feature>
<keyword evidence="4 7" id="KW-0812">Transmembrane</keyword>
<keyword evidence="9" id="KW-1185">Reference proteome</keyword>
<evidence type="ECO:0000256" key="4">
    <source>
        <dbReference type="ARBA" id="ARBA00022692"/>
    </source>
</evidence>
<dbReference type="EMBL" id="SMFQ01000002">
    <property type="protein sequence ID" value="TCJ88787.1"/>
    <property type="molecule type" value="Genomic_DNA"/>
</dbReference>
<comment type="similarity">
    <text evidence="2">Belongs to the DoxX family.</text>
</comment>
<dbReference type="Proteomes" id="UP000294887">
    <property type="component" value="Unassembled WGS sequence"/>
</dbReference>
<evidence type="ECO:0000256" key="1">
    <source>
        <dbReference type="ARBA" id="ARBA00004651"/>
    </source>
</evidence>
<evidence type="ECO:0000256" key="5">
    <source>
        <dbReference type="ARBA" id="ARBA00022989"/>
    </source>
</evidence>
<evidence type="ECO:0000313" key="8">
    <source>
        <dbReference type="EMBL" id="TCJ88787.1"/>
    </source>
</evidence>
<protein>
    <submittedName>
        <fullName evidence="8">Putative oxidoreductase</fullName>
    </submittedName>
</protein>
<evidence type="ECO:0000313" key="9">
    <source>
        <dbReference type="Proteomes" id="UP000294887"/>
    </source>
</evidence>